<evidence type="ECO:0000256" key="4">
    <source>
        <dbReference type="ARBA" id="ARBA00022989"/>
    </source>
</evidence>
<dbReference type="GO" id="GO:0036376">
    <property type="term" value="P:sodium ion export across plasma membrane"/>
    <property type="evidence" value="ECO:0007669"/>
    <property type="project" value="InterPro"/>
</dbReference>
<dbReference type="RefSeq" id="WP_125135694.1">
    <property type="nucleotide sequence ID" value="NZ_LR130778.1"/>
</dbReference>
<proteinExistence type="predicted"/>
<keyword evidence="5 6" id="KW-0472">Membrane</keyword>
<keyword evidence="2" id="KW-1003">Cell membrane</keyword>
<evidence type="ECO:0000256" key="5">
    <source>
        <dbReference type="ARBA" id="ARBA00023136"/>
    </source>
</evidence>
<keyword evidence="3 6" id="KW-0812">Transmembrane</keyword>
<evidence type="ECO:0000256" key="3">
    <source>
        <dbReference type="ARBA" id="ARBA00022692"/>
    </source>
</evidence>
<feature type="transmembrane region" description="Helical" evidence="6">
    <location>
        <begin position="12"/>
        <end position="36"/>
    </location>
</feature>
<evidence type="ECO:0000256" key="2">
    <source>
        <dbReference type="ARBA" id="ARBA00022475"/>
    </source>
</evidence>
<dbReference type="Proteomes" id="UP000279029">
    <property type="component" value="Chromosome"/>
</dbReference>
<dbReference type="NCBIfam" id="TIGR01195">
    <property type="entry name" value="oadG_fam"/>
    <property type="match status" value="1"/>
</dbReference>
<dbReference type="Pfam" id="PF04277">
    <property type="entry name" value="OAD_gamma"/>
    <property type="match status" value="1"/>
</dbReference>
<reference evidence="7 8" key="1">
    <citation type="submission" date="2018-09" db="EMBL/GenBank/DDBJ databases">
        <authorList>
            <person name="Postec A."/>
        </authorList>
    </citation>
    <scope>NUCLEOTIDE SEQUENCE [LARGE SCALE GENOMIC DNA]</scope>
    <source>
        <strain evidence="7">70B-A</strain>
    </source>
</reference>
<keyword evidence="7" id="KW-0456">Lyase</keyword>
<evidence type="ECO:0000313" key="8">
    <source>
        <dbReference type="Proteomes" id="UP000279029"/>
    </source>
</evidence>
<organism evidence="7 8">
    <name type="scientific">Petrocella atlantisensis</name>
    <dbReference type="NCBI Taxonomy" id="2173034"/>
    <lineage>
        <taxon>Bacteria</taxon>
        <taxon>Bacillati</taxon>
        <taxon>Bacillota</taxon>
        <taxon>Clostridia</taxon>
        <taxon>Lachnospirales</taxon>
        <taxon>Vallitaleaceae</taxon>
        <taxon>Petrocella</taxon>
    </lineage>
</organism>
<dbReference type="AlphaFoldDB" id="A0A3P7NXX2"/>
<dbReference type="GO" id="GO:0005886">
    <property type="term" value="C:plasma membrane"/>
    <property type="evidence" value="ECO:0007669"/>
    <property type="project" value="UniProtKB-SubCell"/>
</dbReference>
<accession>A0A3P7NXX2</accession>
<name>A0A3P7NXX2_9FIRM</name>
<gene>
    <name evidence="7" type="ORF">PATL70BA_0285</name>
</gene>
<sequence>MAEWLEEGIVGTINGVGTVFLVLILIALVISLFKYIDRINFSKFFKSSGKQAVVEKVSPASDLALSTPKASLEDDEQLIAVIVAAIAASLETSTDQLQVRSLRRISPTNTLWNRR</sequence>
<dbReference type="GO" id="GO:0015081">
    <property type="term" value="F:sodium ion transmembrane transporter activity"/>
    <property type="evidence" value="ECO:0007669"/>
    <property type="project" value="InterPro"/>
</dbReference>
<dbReference type="KEGG" id="cbar:PATL70BA_0285"/>
<protein>
    <submittedName>
        <fullName evidence="7">Oxaloacetate decarboxylase gamma chain</fullName>
        <ecNumber evidence="7">4.1.1.3</ecNumber>
    </submittedName>
</protein>
<evidence type="ECO:0000256" key="6">
    <source>
        <dbReference type="SAM" id="Phobius"/>
    </source>
</evidence>
<dbReference type="EMBL" id="LR130778">
    <property type="protein sequence ID" value="VDN46130.1"/>
    <property type="molecule type" value="Genomic_DNA"/>
</dbReference>
<dbReference type="GO" id="GO:0016829">
    <property type="term" value="F:lyase activity"/>
    <property type="evidence" value="ECO:0007669"/>
    <property type="project" value="UniProtKB-KW"/>
</dbReference>
<keyword evidence="8" id="KW-1185">Reference proteome</keyword>
<evidence type="ECO:0000313" key="7">
    <source>
        <dbReference type="EMBL" id="VDN46130.1"/>
    </source>
</evidence>
<evidence type="ECO:0000256" key="1">
    <source>
        <dbReference type="ARBA" id="ARBA00004236"/>
    </source>
</evidence>
<dbReference type="EC" id="4.1.1.3" evidence="7"/>
<dbReference type="InterPro" id="IPR005899">
    <property type="entry name" value="Na_pump_deCOase"/>
</dbReference>
<keyword evidence="4 6" id="KW-1133">Transmembrane helix</keyword>
<comment type="subcellular location">
    <subcellularLocation>
        <location evidence="1">Cell membrane</location>
    </subcellularLocation>
</comment>